<dbReference type="Pfam" id="PF00400">
    <property type="entry name" value="WD40"/>
    <property type="match status" value="2"/>
</dbReference>
<gene>
    <name evidence="8" type="ORF">PNEG_02375</name>
</gene>
<keyword evidence="5" id="KW-0539">Nucleus</keyword>
<dbReference type="GO" id="GO:0000292">
    <property type="term" value="P:RNA fragment catabolic process"/>
    <property type="evidence" value="ECO:0007669"/>
    <property type="project" value="EnsemblFungi"/>
</dbReference>
<dbReference type="RefSeq" id="XP_007874380.1">
    <property type="nucleotide sequence ID" value="XM_007876189.1"/>
</dbReference>
<dbReference type="PANTHER" id="PTHR18359">
    <property type="entry name" value="WD-REPEAT PROTEIN-RELATED"/>
    <property type="match status" value="1"/>
</dbReference>
<evidence type="ECO:0000256" key="5">
    <source>
        <dbReference type="ARBA" id="ARBA00023242"/>
    </source>
</evidence>
<dbReference type="InterPro" id="IPR036322">
    <property type="entry name" value="WD40_repeat_dom_sf"/>
</dbReference>
<dbReference type="SUPFAM" id="SSF50978">
    <property type="entry name" value="WD40 repeat-like"/>
    <property type="match status" value="1"/>
</dbReference>
<evidence type="ECO:0000256" key="4">
    <source>
        <dbReference type="ARBA" id="ARBA00022737"/>
    </source>
</evidence>
<dbReference type="GO" id="GO:0034388">
    <property type="term" value="C:Pwp2p-containing subcomplex of 90S preribosome"/>
    <property type="evidence" value="ECO:0007669"/>
    <property type="project" value="EnsemblFungi"/>
</dbReference>
<dbReference type="AlphaFoldDB" id="M7NQ88"/>
<proteinExistence type="inferred from homology"/>
<keyword evidence="9" id="KW-1185">Reference proteome</keyword>
<keyword evidence="2" id="KW-0698">rRNA processing</keyword>
<dbReference type="PROSITE" id="PS50082">
    <property type="entry name" value="WD_REPEATS_2"/>
    <property type="match status" value="1"/>
</dbReference>
<sequence length="554" mass="62312">MGQKSKKSKAIHKNRPSEKYIDSIFSDFSLNSNGKDKEEEILEAKVFGNNNSFNEELKNSLLNISNSDESESFGDRTVDFSLLQDHELFYVDTSTCQNELADSLNKTATLRIDEERPAWEDSDDERLLISLASVGRLRKLRESEKEDIINGKEYNIRLRKQFERINPVPNWVVLSKSLNDENLKQNGNIGDDNSDNSYFLNDVSIFTKSLKSLFESSEGYIRKTLSVLPPTTINIKRLKDANACSPSESAILSLSFHPFYPLLLSGGYDRILKIFHIDGDVNPLVSSLYLHSSSIQTAVFHPNDNKIIVGGQRKYFYIWDLESGNIRKVSRTYGHDDIQGSMEKISVSPCGKFIGIVGNKGWFNVLSAGTGQWITGFKIEGEISDVSWLRSGEGICVSNKYGGIWEWNILSQKVMSKWNDDSCYGITKISLGGFDDRWFALGSNTGIVNVYDRRNLSGELNNPSLYKTLNNLTTSINTLEFSPDGQILAMASKEKRDFLRLVHFPTGSVYKNWPTGSTPLGDVTVTKFSPSGSEIAIGNKSGKIGLWRFAYYYT</sequence>
<dbReference type="GO" id="GO:0000472">
    <property type="term" value="P:endonucleolytic cleavage to generate mature 5'-end of SSU-rRNA from (SSU-rRNA, 5.8S rRNA, LSU-rRNA)"/>
    <property type="evidence" value="ECO:0007669"/>
    <property type="project" value="EnsemblFungi"/>
</dbReference>
<dbReference type="eggNOG" id="KOG2055">
    <property type="taxonomic scope" value="Eukaryota"/>
</dbReference>
<dbReference type="EMBL" id="AFWA02000013">
    <property type="protein sequence ID" value="EMR09432.1"/>
    <property type="molecule type" value="Genomic_DNA"/>
</dbReference>
<reference evidence="9" key="1">
    <citation type="journal article" date="2016" name="Nat. Commun.">
        <title>Genome analysis of three Pneumocystis species reveals adaptation mechanisms to life exclusively in mammalian hosts.</title>
        <authorList>
            <person name="Ma L."/>
            <person name="Chen Z."/>
            <person name="Huang D.W."/>
            <person name="Kutty G."/>
            <person name="Ishihara M."/>
            <person name="Wang H."/>
            <person name="Abouelleil A."/>
            <person name="Bishop L."/>
            <person name="Davey E."/>
            <person name="Deng R."/>
            <person name="Deng X."/>
            <person name="Fan L."/>
            <person name="Fantoni G."/>
            <person name="Fitzgerald M."/>
            <person name="Gogineni E."/>
            <person name="Goldberg J.M."/>
            <person name="Handley G."/>
            <person name="Hu X."/>
            <person name="Huber C."/>
            <person name="Jiao X."/>
            <person name="Jones K."/>
            <person name="Levin J.Z."/>
            <person name="Liu Y."/>
            <person name="Macdonald P."/>
            <person name="Melnikov A."/>
            <person name="Raley C."/>
            <person name="Sassi M."/>
            <person name="Sherman B.T."/>
            <person name="Song X."/>
            <person name="Sykes S."/>
            <person name="Tran B."/>
            <person name="Walsh L."/>
            <person name="Xia Y."/>
            <person name="Yang J."/>
            <person name="Young S."/>
            <person name="Zeng Q."/>
            <person name="Zheng X."/>
            <person name="Stephens R."/>
            <person name="Nusbaum C."/>
            <person name="Birren B.W."/>
            <person name="Azadi P."/>
            <person name="Lempicki R.A."/>
            <person name="Cuomo C.A."/>
            <person name="Kovacs J.A."/>
        </authorList>
    </citation>
    <scope>NUCLEOTIDE SEQUENCE [LARGE SCALE GENOMIC DNA]</scope>
    <source>
        <strain evidence="9">B123</strain>
    </source>
</reference>
<comment type="similarity">
    <text evidence="6">Belongs to the WD repeat UTP18 family.</text>
</comment>
<keyword evidence="3 7" id="KW-0853">WD repeat</keyword>
<dbReference type="GO" id="GO:0000480">
    <property type="term" value="P:endonucleolytic cleavage in 5'-ETS of tricistronic rRNA transcript (SSU-rRNA, 5.8S rRNA, LSU-rRNA)"/>
    <property type="evidence" value="ECO:0007669"/>
    <property type="project" value="EnsemblFungi"/>
</dbReference>
<comment type="caution">
    <text evidence="8">The sequence shown here is derived from an EMBL/GenBank/DDBJ whole genome shotgun (WGS) entry which is preliminary data.</text>
</comment>
<dbReference type="SMART" id="SM00320">
    <property type="entry name" value="WD40"/>
    <property type="match status" value="5"/>
</dbReference>
<comment type="subcellular location">
    <subcellularLocation>
        <location evidence="1">Nucleus</location>
        <location evidence="1">Nucleolus</location>
    </subcellularLocation>
</comment>
<dbReference type="OMA" id="KIRMWEI"/>
<dbReference type="PROSITE" id="PS50294">
    <property type="entry name" value="WD_REPEATS_REGION"/>
    <property type="match status" value="1"/>
</dbReference>
<feature type="repeat" description="WD" evidence="7">
    <location>
        <begin position="288"/>
        <end position="329"/>
    </location>
</feature>
<dbReference type="Gene3D" id="2.130.10.10">
    <property type="entry name" value="YVTN repeat-like/Quinoprotein amine dehydrogenase"/>
    <property type="match status" value="1"/>
</dbReference>
<dbReference type="STRING" id="1069680.M7NQ88"/>
<dbReference type="OrthoDB" id="1935146at2759"/>
<evidence type="ECO:0000256" key="2">
    <source>
        <dbReference type="ARBA" id="ARBA00022552"/>
    </source>
</evidence>
<dbReference type="VEuPathDB" id="FungiDB:PNEG_02375"/>
<dbReference type="InterPro" id="IPR045161">
    <property type="entry name" value="Utp18"/>
</dbReference>
<dbReference type="GO" id="GO:0000447">
    <property type="term" value="P:endonucleolytic cleavage in ITS1 to separate SSU-rRNA from 5.8S rRNA and LSU-rRNA from tricistronic rRNA transcript (SSU-rRNA, 5.8S rRNA, LSU-rRNA)"/>
    <property type="evidence" value="ECO:0007669"/>
    <property type="project" value="EnsemblFungi"/>
</dbReference>
<name>M7NQ88_PNEMU</name>
<dbReference type="GeneID" id="19896068"/>
<evidence type="ECO:0000256" key="1">
    <source>
        <dbReference type="ARBA" id="ARBA00004604"/>
    </source>
</evidence>
<organism evidence="8 9">
    <name type="scientific">Pneumocystis murina (strain B123)</name>
    <name type="common">Mouse pneumocystis pneumonia agent</name>
    <name type="synonym">Pneumocystis carinii f. sp. muris</name>
    <dbReference type="NCBI Taxonomy" id="1069680"/>
    <lineage>
        <taxon>Eukaryota</taxon>
        <taxon>Fungi</taxon>
        <taxon>Dikarya</taxon>
        <taxon>Ascomycota</taxon>
        <taxon>Taphrinomycotina</taxon>
        <taxon>Pneumocystomycetes</taxon>
        <taxon>Pneumocystaceae</taxon>
        <taxon>Pneumocystis</taxon>
    </lineage>
</organism>
<dbReference type="HOGENOM" id="CLU_011055_1_0_1"/>
<evidence type="ECO:0000256" key="3">
    <source>
        <dbReference type="ARBA" id="ARBA00022574"/>
    </source>
</evidence>
<accession>M7NQ88</accession>
<evidence type="ECO:0000313" key="9">
    <source>
        <dbReference type="Proteomes" id="UP000011958"/>
    </source>
</evidence>
<dbReference type="InterPro" id="IPR001680">
    <property type="entry name" value="WD40_rpt"/>
</dbReference>
<keyword evidence="4" id="KW-0677">Repeat</keyword>
<evidence type="ECO:0000313" key="8">
    <source>
        <dbReference type="EMBL" id="EMR09432.1"/>
    </source>
</evidence>
<evidence type="ECO:0000256" key="6">
    <source>
        <dbReference type="ARBA" id="ARBA00025767"/>
    </source>
</evidence>
<dbReference type="Proteomes" id="UP000011958">
    <property type="component" value="Unassembled WGS sequence"/>
</dbReference>
<dbReference type="InterPro" id="IPR015943">
    <property type="entry name" value="WD40/YVTN_repeat-like_dom_sf"/>
</dbReference>
<dbReference type="GO" id="GO:0032040">
    <property type="term" value="C:small-subunit processome"/>
    <property type="evidence" value="ECO:0007669"/>
    <property type="project" value="EnsemblFungi"/>
</dbReference>
<protein>
    <submittedName>
        <fullName evidence="8">Uncharacterized protein</fullName>
    </submittedName>
</protein>
<dbReference type="PANTHER" id="PTHR18359:SF0">
    <property type="entry name" value="U3 SMALL NUCLEOLAR RNA-ASSOCIATED PROTEIN 18 HOMOLOG"/>
    <property type="match status" value="1"/>
</dbReference>
<evidence type="ECO:0000256" key="7">
    <source>
        <dbReference type="PROSITE-ProRule" id="PRU00221"/>
    </source>
</evidence>